<keyword evidence="2" id="KW-1185">Reference proteome</keyword>
<evidence type="ECO:0000313" key="2">
    <source>
        <dbReference type="Proteomes" id="UP000003844"/>
    </source>
</evidence>
<reference evidence="2" key="1">
    <citation type="journal article" date="2012" name="Stand. Genomic Sci.">
        <title>Genome sequence of the Antarctic rhodopsins-containing flavobacterium Gillisia limnaea type strain (R-8282(T)).</title>
        <authorList>
            <person name="Riedel T."/>
            <person name="Held B."/>
            <person name="Nolan M."/>
            <person name="Lucas S."/>
            <person name="Lapidus A."/>
            <person name="Tice H."/>
            <person name="Del Rio T.G."/>
            <person name="Cheng J.F."/>
            <person name="Han C."/>
            <person name="Tapia R."/>
            <person name="Goodwin L.A."/>
            <person name="Pitluck S."/>
            <person name="Liolios K."/>
            <person name="Mavromatis K."/>
            <person name="Pagani I."/>
            <person name="Ivanova N."/>
            <person name="Mikhailova N."/>
            <person name="Pati A."/>
            <person name="Chen A."/>
            <person name="Palaniappan K."/>
            <person name="Land M."/>
            <person name="Rohde M."/>
            <person name="Tindall B.J."/>
            <person name="Detter J.C."/>
            <person name="Goker M."/>
            <person name="Bristow J."/>
            <person name="Eisen J.A."/>
            <person name="Markowitz V."/>
            <person name="Hugenholtz P."/>
            <person name="Kyrpides N.C."/>
            <person name="Klenk H.P."/>
            <person name="Woyke T."/>
        </authorList>
    </citation>
    <scope>NUCLEOTIDE SEQUENCE [LARGE SCALE GENOMIC DNA]</scope>
    <source>
        <strain evidence="2">DSM 15749 / LMG 21470 / R-8282</strain>
    </source>
</reference>
<name>H2BVB9_GILLR</name>
<dbReference type="EMBL" id="JH594606">
    <property type="protein sequence ID" value="EHQ01784.1"/>
    <property type="molecule type" value="Genomic_DNA"/>
</dbReference>
<organism evidence="1 2">
    <name type="scientific">Gillisia limnaea (strain DSM 15749 / LMG 21470 / R-8282)</name>
    <dbReference type="NCBI Taxonomy" id="865937"/>
    <lineage>
        <taxon>Bacteria</taxon>
        <taxon>Pseudomonadati</taxon>
        <taxon>Bacteroidota</taxon>
        <taxon>Flavobacteriia</taxon>
        <taxon>Flavobacteriales</taxon>
        <taxon>Flavobacteriaceae</taxon>
        <taxon>Gillisia</taxon>
    </lineage>
</organism>
<dbReference type="STRING" id="865937.Gilli_1110"/>
<dbReference type="HOGENOM" id="CLU_1956473_0_0_10"/>
<dbReference type="Proteomes" id="UP000003844">
    <property type="component" value="Unassembled WGS sequence"/>
</dbReference>
<sequence length="128" mass="14847">MATIPTPTVHSYIEINHGKFAEVKHYELKEVTNGNPILSNLINVSKNRNFARSNPDYWLKIREGKKWINPALTGLFKTSTPLIYYGDHNDKKNLIIVRFSANAEEVIIYYFKDYYTRDLKPLIGATVR</sequence>
<dbReference type="OrthoDB" id="1149494at2"/>
<dbReference type="RefSeq" id="WP_006988106.1">
    <property type="nucleotide sequence ID" value="NZ_JH594606.1"/>
</dbReference>
<proteinExistence type="predicted"/>
<evidence type="ECO:0000313" key="1">
    <source>
        <dbReference type="EMBL" id="EHQ01784.1"/>
    </source>
</evidence>
<gene>
    <name evidence="1" type="ORF">Gilli_1110</name>
</gene>
<dbReference type="AlphaFoldDB" id="H2BVB9"/>
<protein>
    <submittedName>
        <fullName evidence="1">Uncharacterized protein</fullName>
    </submittedName>
</protein>
<dbReference type="eggNOG" id="ENOG502ZDYV">
    <property type="taxonomic scope" value="Bacteria"/>
</dbReference>
<accession>H2BVB9</accession>